<keyword evidence="2" id="KW-1185">Reference proteome</keyword>
<sequence>MLFFVLKFFFVYCTVHLFH</sequence>
<protein>
    <submittedName>
        <fullName evidence="1">Uncharacterized protein</fullName>
    </submittedName>
</protein>
<dbReference type="HOGENOM" id="CLU_3430039_0_0_1"/>
<evidence type="ECO:0000313" key="1">
    <source>
        <dbReference type="EMBL" id="EGT45520.1"/>
    </source>
</evidence>
<gene>
    <name evidence="1" type="ORF">CAEBREN_28057</name>
</gene>
<dbReference type="AlphaFoldDB" id="G0P5L7"/>
<dbReference type="EMBL" id="GL380085">
    <property type="protein sequence ID" value="EGT45520.1"/>
    <property type="molecule type" value="Genomic_DNA"/>
</dbReference>
<reference evidence="2" key="1">
    <citation type="submission" date="2011-07" db="EMBL/GenBank/DDBJ databases">
        <authorList>
            <consortium name="Caenorhabditis brenneri Sequencing and Analysis Consortium"/>
            <person name="Wilson R.K."/>
        </authorList>
    </citation>
    <scope>NUCLEOTIDE SEQUENCE [LARGE SCALE GENOMIC DNA]</scope>
    <source>
        <strain evidence="2">PB2801</strain>
    </source>
</reference>
<proteinExistence type="predicted"/>
<dbReference type="Proteomes" id="UP000008068">
    <property type="component" value="Unassembled WGS sequence"/>
</dbReference>
<accession>G0P5L7</accession>
<name>G0P5L7_CAEBE</name>
<evidence type="ECO:0000313" key="2">
    <source>
        <dbReference type="Proteomes" id="UP000008068"/>
    </source>
</evidence>
<organism evidence="2">
    <name type="scientific">Caenorhabditis brenneri</name>
    <name type="common">Nematode worm</name>
    <dbReference type="NCBI Taxonomy" id="135651"/>
    <lineage>
        <taxon>Eukaryota</taxon>
        <taxon>Metazoa</taxon>
        <taxon>Ecdysozoa</taxon>
        <taxon>Nematoda</taxon>
        <taxon>Chromadorea</taxon>
        <taxon>Rhabditida</taxon>
        <taxon>Rhabditina</taxon>
        <taxon>Rhabditomorpha</taxon>
        <taxon>Rhabditoidea</taxon>
        <taxon>Rhabditidae</taxon>
        <taxon>Peloderinae</taxon>
        <taxon>Caenorhabditis</taxon>
    </lineage>
</organism>
<dbReference type="InParanoid" id="G0P5L7"/>